<comment type="caution">
    <text evidence="1">The sequence shown here is derived from an EMBL/GenBank/DDBJ whole genome shotgun (WGS) entry which is preliminary data.</text>
</comment>
<evidence type="ECO:0000313" key="2">
    <source>
        <dbReference type="Proteomes" id="UP000823629"/>
    </source>
</evidence>
<name>A0A9D9GRR7_9BACL</name>
<dbReference type="AlphaFoldDB" id="A0A9D9GRR7"/>
<dbReference type="EMBL" id="JADING010000082">
    <property type="protein sequence ID" value="MBO8414411.1"/>
    <property type="molecule type" value="Genomic_DNA"/>
</dbReference>
<reference evidence="1" key="1">
    <citation type="submission" date="2020-10" db="EMBL/GenBank/DDBJ databases">
        <authorList>
            <person name="Gilroy R."/>
        </authorList>
    </citation>
    <scope>NUCLEOTIDE SEQUENCE</scope>
    <source>
        <strain evidence="1">1748</strain>
    </source>
</reference>
<evidence type="ECO:0000313" key="1">
    <source>
        <dbReference type="EMBL" id="MBO8414411.1"/>
    </source>
</evidence>
<accession>A0A9D9GRR7</accession>
<proteinExistence type="predicted"/>
<organism evidence="1 2">
    <name type="scientific">Candidatus Scatoplasma merdavium</name>
    <dbReference type="NCBI Taxonomy" id="2840932"/>
    <lineage>
        <taxon>Bacteria</taxon>
        <taxon>Bacillati</taxon>
        <taxon>Bacillota</taxon>
        <taxon>Bacilli</taxon>
        <taxon>Bacillales</taxon>
        <taxon>Candidatus Scatoplasma</taxon>
    </lineage>
</organism>
<reference evidence="1" key="2">
    <citation type="journal article" date="2021" name="PeerJ">
        <title>Extensive microbial diversity within the chicken gut microbiome revealed by metagenomics and culture.</title>
        <authorList>
            <person name="Gilroy R."/>
            <person name="Ravi A."/>
            <person name="Getino M."/>
            <person name="Pursley I."/>
            <person name="Horton D.L."/>
            <person name="Alikhan N.F."/>
            <person name="Baker D."/>
            <person name="Gharbi K."/>
            <person name="Hall N."/>
            <person name="Watson M."/>
            <person name="Adriaenssens E.M."/>
            <person name="Foster-Nyarko E."/>
            <person name="Jarju S."/>
            <person name="Secka A."/>
            <person name="Antonio M."/>
            <person name="Oren A."/>
            <person name="Chaudhuri R.R."/>
            <person name="La Ragione R."/>
            <person name="Hildebrand F."/>
            <person name="Pallen M.J."/>
        </authorList>
    </citation>
    <scope>NUCLEOTIDE SEQUENCE</scope>
    <source>
        <strain evidence="1">1748</strain>
    </source>
</reference>
<gene>
    <name evidence="1" type="ORF">IAC78_02915</name>
</gene>
<sequence length="246" mass="29007">MKIEIDGRLKYDSLLSLAKDAYKYPARFNRFFNSSAFEKALYETDKKKYLDFIKLKNNGDIPDIFVFKVSYLLNPYMSLRYRGFKFDNYKSIGEQMLSFAPVVDVYLKDLLIYHLLSNYMVVNKEDKRYPKCYEAVIKSEKDALINENMAYWSLAFDLAETKTLTYNGMKFKEPKEFFKYILSFSSLIPFTSSFLDDCCLLSWLVKLGYQNKIDKFIALSQSSDQLDNETNEILAKQLIEKFNNKE</sequence>
<protein>
    <submittedName>
        <fullName evidence="1">Uncharacterized protein</fullName>
    </submittedName>
</protein>
<dbReference type="Proteomes" id="UP000823629">
    <property type="component" value="Unassembled WGS sequence"/>
</dbReference>